<evidence type="ECO:0000256" key="1">
    <source>
        <dbReference type="SAM" id="SignalP"/>
    </source>
</evidence>
<dbReference type="RefSeq" id="WP_210661157.1">
    <property type="nucleotide sequence ID" value="NZ_JAGKQQ010000001.1"/>
</dbReference>
<reference evidence="2 3" key="1">
    <citation type="submission" date="2021-04" db="EMBL/GenBank/DDBJ databases">
        <authorList>
            <person name="Ivanova A."/>
        </authorList>
    </citation>
    <scope>NUCLEOTIDE SEQUENCE [LARGE SCALE GENOMIC DNA]</scope>
    <source>
        <strain evidence="2 3">G18</strain>
    </source>
</reference>
<evidence type="ECO:0000313" key="3">
    <source>
        <dbReference type="Proteomes" id="UP000676565"/>
    </source>
</evidence>
<organism evidence="2 3">
    <name type="scientific">Gemmata palustris</name>
    <dbReference type="NCBI Taxonomy" id="2822762"/>
    <lineage>
        <taxon>Bacteria</taxon>
        <taxon>Pseudomonadati</taxon>
        <taxon>Planctomycetota</taxon>
        <taxon>Planctomycetia</taxon>
        <taxon>Gemmatales</taxon>
        <taxon>Gemmataceae</taxon>
        <taxon>Gemmata</taxon>
    </lineage>
</organism>
<dbReference type="Proteomes" id="UP000676565">
    <property type="component" value="Unassembled WGS sequence"/>
</dbReference>
<proteinExistence type="predicted"/>
<comment type="caution">
    <text evidence="2">The sequence shown here is derived from an EMBL/GenBank/DDBJ whole genome shotgun (WGS) entry which is preliminary data.</text>
</comment>
<dbReference type="NCBIfam" id="TIGR03067">
    <property type="entry name" value="Planc_TIGR03067"/>
    <property type="match status" value="1"/>
</dbReference>
<name>A0ABS5C3Q0_9BACT</name>
<gene>
    <name evidence="2" type="ORF">J8F10_33205</name>
</gene>
<dbReference type="InterPro" id="IPR017504">
    <property type="entry name" value="CHP03067_Planctomycetes"/>
</dbReference>
<feature type="signal peptide" evidence="1">
    <location>
        <begin position="1"/>
        <end position="20"/>
    </location>
</feature>
<dbReference type="EMBL" id="JAGKQQ010000001">
    <property type="protein sequence ID" value="MBP3960110.1"/>
    <property type="molecule type" value="Genomic_DNA"/>
</dbReference>
<sequence length="141" mass="15135">MKTFVLVAGLAACFLQPARAADDKIDLAGKYTLVAGKKNGADADETAKKAEYTATGDTFTIKGGEVKFVMKYKLDATATPAAIDMEILEGPDGTKGAKALGIVELKDGTLKLAYSVEKDKRPKDFDGKTGYYFELKKEKAK</sequence>
<evidence type="ECO:0000313" key="2">
    <source>
        <dbReference type="EMBL" id="MBP3960110.1"/>
    </source>
</evidence>
<keyword evidence="3" id="KW-1185">Reference proteome</keyword>
<feature type="chain" id="PRO_5046621817" evidence="1">
    <location>
        <begin position="21"/>
        <end position="141"/>
    </location>
</feature>
<keyword evidence="1" id="KW-0732">Signal</keyword>
<protein>
    <submittedName>
        <fullName evidence="2">TIGR03067 domain-containing protein</fullName>
    </submittedName>
</protein>
<accession>A0ABS5C3Q0</accession>